<dbReference type="PANTHER" id="PTHR33121">
    <property type="entry name" value="CYCLIC DI-GMP PHOSPHODIESTERASE PDEF"/>
    <property type="match status" value="1"/>
</dbReference>
<dbReference type="CDD" id="cd01949">
    <property type="entry name" value="GGDEF"/>
    <property type="match status" value="1"/>
</dbReference>
<proteinExistence type="predicted"/>
<accession>A0A2M8HDM7</accession>
<organism evidence="3 4">
    <name type="scientific">Aeromonas lusitana</name>
    <dbReference type="NCBI Taxonomy" id="931529"/>
    <lineage>
        <taxon>Bacteria</taxon>
        <taxon>Pseudomonadati</taxon>
        <taxon>Pseudomonadota</taxon>
        <taxon>Gammaproteobacteria</taxon>
        <taxon>Aeromonadales</taxon>
        <taxon>Aeromonadaceae</taxon>
        <taxon>Aeromonas</taxon>
    </lineage>
</organism>
<dbReference type="Gene3D" id="3.30.70.270">
    <property type="match status" value="1"/>
</dbReference>
<evidence type="ECO:0000313" key="4">
    <source>
        <dbReference type="Proteomes" id="UP000232060"/>
    </source>
</evidence>
<feature type="domain" description="GGDEF" evidence="2">
    <location>
        <begin position="228"/>
        <end position="356"/>
    </location>
</feature>
<dbReference type="SMART" id="SM00267">
    <property type="entry name" value="GGDEF"/>
    <property type="match status" value="1"/>
</dbReference>
<dbReference type="Proteomes" id="UP000232060">
    <property type="component" value="Unassembled WGS sequence"/>
</dbReference>
<dbReference type="AlphaFoldDB" id="A0A2M8HDM7"/>
<dbReference type="InterPro" id="IPR029787">
    <property type="entry name" value="Nucleotide_cyclase"/>
</dbReference>
<dbReference type="InterPro" id="IPR043128">
    <property type="entry name" value="Rev_trsase/Diguanyl_cyclase"/>
</dbReference>
<evidence type="ECO:0000259" key="2">
    <source>
        <dbReference type="PROSITE" id="PS50887"/>
    </source>
</evidence>
<name>A0A2M8HDM7_9GAMM</name>
<evidence type="ECO:0000256" key="1">
    <source>
        <dbReference type="SAM" id="Phobius"/>
    </source>
</evidence>
<keyword evidence="1" id="KW-0812">Transmembrane</keyword>
<dbReference type="InterPro" id="IPR000160">
    <property type="entry name" value="GGDEF_dom"/>
</dbReference>
<sequence length="553" mass="62195">MTRRHRHNLLLAAISLLFLFSSVWGLVLQNRHEQLVDIFYRNIHWNISQVMLESQRFLYELRLYRAGRLDMATLSLNYDLLWNRLDVFLISSETADARTRHGLGEVVARLFEQIKALDPQMQAGALQEGAALDEAQARISALTDQVEQIGDQILSGQEREATVNQLRQSLFWLQIWQLILLGMGGILVFALIRANLQNRRLSLLDPMTRLGNRRALQGQLRQSLQKSRALALVVLDLKRFKQVNDLLGYQVGDRLLQTVSAKLRQAHPGRAYRLGGDEFALILHGDEARLEAQMAALLTLLQFEFVTRESSFALACRFGVARPEAQDSADLLLEQAILALNQAKRESAELIWFQPAMKAALVMHQRQLHQLREWLAGAAPSPLETLFDELGDERGEVVAALRLRWRVGQQGCDVGWMQERGILGPVIARLLSESSHSRPLLLILEQQAQLTHVLAYLPVLPEGAMILALPTLAEDPALLAKVRRCGCVLALSELGSRTPDCLRAGWPVHYWLPGAADEVALLQPVARQLGLVRLGHPGVRELTADTMAQRETY</sequence>
<keyword evidence="4" id="KW-1185">Reference proteome</keyword>
<dbReference type="GO" id="GO:0071111">
    <property type="term" value="F:cyclic-guanylate-specific phosphodiesterase activity"/>
    <property type="evidence" value="ECO:0007669"/>
    <property type="project" value="InterPro"/>
</dbReference>
<comment type="caution">
    <text evidence="3">The sequence shown here is derived from an EMBL/GenBank/DDBJ whole genome shotgun (WGS) entry which is preliminary data.</text>
</comment>
<keyword evidence="1" id="KW-1133">Transmembrane helix</keyword>
<dbReference type="SUPFAM" id="SSF55073">
    <property type="entry name" value="Nucleotide cyclase"/>
    <property type="match status" value="1"/>
</dbReference>
<dbReference type="NCBIfam" id="TIGR00254">
    <property type="entry name" value="GGDEF"/>
    <property type="match status" value="1"/>
</dbReference>
<evidence type="ECO:0000313" key="3">
    <source>
        <dbReference type="EMBL" id="PJC94663.1"/>
    </source>
</evidence>
<gene>
    <name evidence="3" type="ORF">CUC44_01600</name>
</gene>
<dbReference type="OrthoDB" id="5855854at2"/>
<dbReference type="InterPro" id="IPR050706">
    <property type="entry name" value="Cyclic-di-GMP_PDE-like"/>
</dbReference>
<keyword evidence="1" id="KW-0472">Membrane</keyword>
<dbReference type="EMBL" id="PGCP01000003">
    <property type="protein sequence ID" value="PJC94663.1"/>
    <property type="molecule type" value="Genomic_DNA"/>
</dbReference>
<dbReference type="PROSITE" id="PS50887">
    <property type="entry name" value="GGDEF"/>
    <property type="match status" value="1"/>
</dbReference>
<feature type="transmembrane region" description="Helical" evidence="1">
    <location>
        <begin position="171"/>
        <end position="192"/>
    </location>
</feature>
<dbReference type="Pfam" id="PF00990">
    <property type="entry name" value="GGDEF"/>
    <property type="match status" value="1"/>
</dbReference>
<reference evidence="3 4" key="1">
    <citation type="submission" date="2017-11" db="EMBL/GenBank/DDBJ databases">
        <title>Draft genome sequence of environmental isolate Aeromonas lusitania sp. nov. MDC 2473.</title>
        <authorList>
            <person name="Colston S.M."/>
            <person name="Navarro A."/>
            <person name="Martinez-Murcia A.J."/>
            <person name="Graf J."/>
        </authorList>
    </citation>
    <scope>NUCLEOTIDE SEQUENCE [LARGE SCALE GENOMIC DNA]</scope>
    <source>
        <strain evidence="3 4">MDC 2473</strain>
    </source>
</reference>
<dbReference type="RefSeq" id="WP_100858261.1">
    <property type="nucleotide sequence ID" value="NZ_PGCP01000003.1"/>
</dbReference>
<dbReference type="PANTHER" id="PTHR33121:SF71">
    <property type="entry name" value="OXYGEN SENSOR PROTEIN DOSP"/>
    <property type="match status" value="1"/>
</dbReference>
<protein>
    <submittedName>
        <fullName evidence="3">GGDEF domain-containing protein</fullName>
    </submittedName>
</protein>